<keyword evidence="1" id="KW-0812">Transmembrane</keyword>
<comment type="caution">
    <text evidence="2">The sequence shown here is derived from an EMBL/GenBank/DDBJ whole genome shotgun (WGS) entry which is preliminary data.</text>
</comment>
<keyword evidence="1" id="KW-0472">Membrane</keyword>
<evidence type="ECO:0000313" key="2">
    <source>
        <dbReference type="EMBL" id="MBB3037715.1"/>
    </source>
</evidence>
<dbReference type="Proteomes" id="UP000567922">
    <property type="component" value="Unassembled WGS sequence"/>
</dbReference>
<dbReference type="AlphaFoldDB" id="A0A839RLW2"/>
<name>A0A839RLW2_9ACTN</name>
<dbReference type="EMBL" id="JACHWS010000002">
    <property type="protein sequence ID" value="MBB3037715.1"/>
    <property type="molecule type" value="Genomic_DNA"/>
</dbReference>
<organism evidence="2 3">
    <name type="scientific">Hoyosella altamirensis</name>
    <dbReference type="NCBI Taxonomy" id="616997"/>
    <lineage>
        <taxon>Bacteria</taxon>
        <taxon>Bacillati</taxon>
        <taxon>Actinomycetota</taxon>
        <taxon>Actinomycetes</taxon>
        <taxon>Mycobacteriales</taxon>
        <taxon>Hoyosellaceae</taxon>
        <taxon>Hoyosella</taxon>
    </lineage>
</organism>
<evidence type="ECO:0008006" key="4">
    <source>
        <dbReference type="Google" id="ProtNLM"/>
    </source>
</evidence>
<keyword evidence="1" id="KW-1133">Transmembrane helix</keyword>
<gene>
    <name evidence="2" type="ORF">FHU29_002164</name>
</gene>
<feature type="transmembrane region" description="Helical" evidence="1">
    <location>
        <begin position="12"/>
        <end position="32"/>
    </location>
</feature>
<protein>
    <recommendedName>
        <fullName evidence="4">DUF3592 domain-containing protein</fullName>
    </recommendedName>
</protein>
<evidence type="ECO:0000256" key="1">
    <source>
        <dbReference type="SAM" id="Phobius"/>
    </source>
</evidence>
<feature type="transmembrane region" description="Helical" evidence="1">
    <location>
        <begin position="109"/>
        <end position="131"/>
    </location>
</feature>
<accession>A0A839RLW2</accession>
<dbReference type="PROSITE" id="PS51257">
    <property type="entry name" value="PROKAR_LIPOPROTEIN"/>
    <property type="match status" value="1"/>
</dbReference>
<proteinExistence type="predicted"/>
<evidence type="ECO:0000313" key="3">
    <source>
        <dbReference type="Proteomes" id="UP000567922"/>
    </source>
</evidence>
<sequence>MRFRMLRRAKVAVYLVAGGISMLAVILVIGCWRNDMIIEADMGTATAEVLAAGVRRSAILFSTPDGILHNPRLGVLYPTDLTAGQRIEVEYANRDPDLVRVAGRDAKVAVVPALSVIVVTWAVAAPFLVFVRRELRHAQPS</sequence>
<reference evidence="2 3" key="1">
    <citation type="submission" date="2020-08" db="EMBL/GenBank/DDBJ databases">
        <title>Sequencing the genomes of 1000 actinobacteria strains.</title>
        <authorList>
            <person name="Klenk H.-P."/>
        </authorList>
    </citation>
    <scope>NUCLEOTIDE SEQUENCE [LARGE SCALE GENOMIC DNA]</scope>
    <source>
        <strain evidence="2 3">DSM 45258</strain>
    </source>
</reference>
<keyword evidence="3" id="KW-1185">Reference proteome</keyword>